<keyword evidence="2" id="KW-1185">Reference proteome</keyword>
<dbReference type="Proteomes" id="UP000253816">
    <property type="component" value="Unassembled WGS sequence"/>
</dbReference>
<dbReference type="AlphaFoldDB" id="A0A369KD06"/>
<protein>
    <submittedName>
        <fullName evidence="1">Uncharacterized protein</fullName>
    </submittedName>
</protein>
<sequence length="55" mass="6636">MLESSVFLFRFFIEEKSCSIRDPSPYRIRMPPFDRTDFLEFPGVSSKHFSFYMES</sequence>
<organism evidence="1 2">
    <name type="scientific">Candidatus Similichlamydia laticola</name>
    <dbReference type="NCBI Taxonomy" id="2170265"/>
    <lineage>
        <taxon>Bacteria</taxon>
        <taxon>Pseudomonadati</taxon>
        <taxon>Chlamydiota</taxon>
        <taxon>Chlamydiia</taxon>
        <taxon>Parachlamydiales</taxon>
        <taxon>Candidatus Parilichlamydiaceae</taxon>
        <taxon>Candidatus Similichlamydia</taxon>
    </lineage>
</organism>
<comment type="caution">
    <text evidence="1">The sequence shown here is derived from an EMBL/GenBank/DDBJ whole genome shotgun (WGS) entry which is preliminary data.</text>
</comment>
<reference evidence="1 2" key="1">
    <citation type="submission" date="2018-07" db="EMBL/GenBank/DDBJ databases">
        <title>Comparative genomics of the Candidatus Parilichlamydiaceae reveals evidence of convergent evolution and genome reduction in the phylum Chlamydiae.</title>
        <authorList>
            <person name="Taylor-Brown A."/>
            <person name="Polkinghorne A."/>
        </authorList>
    </citation>
    <scope>NUCLEOTIDE SEQUENCE [LARGE SCALE GENOMIC DNA]</scope>
    <source>
        <strain evidence="1 2">Hat2</strain>
    </source>
</reference>
<name>A0A369KD06_9BACT</name>
<dbReference type="EMBL" id="QQBG01000019">
    <property type="protein sequence ID" value="RDB31340.1"/>
    <property type="molecule type" value="Genomic_DNA"/>
</dbReference>
<evidence type="ECO:0000313" key="1">
    <source>
        <dbReference type="EMBL" id="RDB31340.1"/>
    </source>
</evidence>
<dbReference type="RefSeq" id="WP_181860333.1">
    <property type="nucleotide sequence ID" value="NZ_QQBG01000019.1"/>
</dbReference>
<gene>
    <name evidence="1" type="ORF">HAT2_00556</name>
</gene>
<proteinExistence type="predicted"/>
<accession>A0A369KD06</accession>
<evidence type="ECO:0000313" key="2">
    <source>
        <dbReference type="Proteomes" id="UP000253816"/>
    </source>
</evidence>